<dbReference type="Proteomes" id="UP000192578">
    <property type="component" value="Unassembled WGS sequence"/>
</dbReference>
<evidence type="ECO:0000256" key="3">
    <source>
        <dbReference type="ARBA" id="ARBA00022448"/>
    </source>
</evidence>
<keyword evidence="16" id="KW-1185">Reference proteome</keyword>
<evidence type="ECO:0000256" key="6">
    <source>
        <dbReference type="ARBA" id="ARBA00022729"/>
    </source>
</evidence>
<evidence type="ECO:0000313" key="15">
    <source>
        <dbReference type="EMBL" id="OQV20946.1"/>
    </source>
</evidence>
<feature type="domain" description="Neurotransmitter-gated ion-channel ligand-binding" evidence="13">
    <location>
        <begin position="30"/>
        <end position="237"/>
    </location>
</feature>
<keyword evidence="6 11" id="KW-0732">Signal</keyword>
<organism evidence="15 16">
    <name type="scientific">Hypsibius exemplaris</name>
    <name type="common">Freshwater tardigrade</name>
    <dbReference type="NCBI Taxonomy" id="2072580"/>
    <lineage>
        <taxon>Eukaryota</taxon>
        <taxon>Metazoa</taxon>
        <taxon>Ecdysozoa</taxon>
        <taxon>Tardigrada</taxon>
        <taxon>Eutardigrada</taxon>
        <taxon>Parachela</taxon>
        <taxon>Hypsibioidea</taxon>
        <taxon>Hypsibiidae</taxon>
        <taxon>Hypsibius</taxon>
    </lineage>
</organism>
<feature type="transmembrane region" description="Helical" evidence="11">
    <location>
        <begin position="425"/>
        <end position="445"/>
    </location>
</feature>
<dbReference type="InterPro" id="IPR006201">
    <property type="entry name" value="Neur_channel"/>
</dbReference>
<dbReference type="CDD" id="cd18987">
    <property type="entry name" value="LGIC_ECD_anion"/>
    <property type="match status" value="1"/>
</dbReference>
<evidence type="ECO:0000259" key="13">
    <source>
        <dbReference type="Pfam" id="PF02931"/>
    </source>
</evidence>
<evidence type="ECO:0000256" key="8">
    <source>
        <dbReference type="ARBA" id="ARBA00023065"/>
    </source>
</evidence>
<feature type="transmembrane region" description="Helical" evidence="11">
    <location>
        <begin position="272"/>
        <end position="289"/>
    </location>
</feature>
<dbReference type="InterPro" id="IPR036719">
    <property type="entry name" value="Neuro-gated_channel_TM_sf"/>
</dbReference>
<comment type="subcellular location">
    <subcellularLocation>
        <location evidence="2">Cell membrane</location>
    </subcellularLocation>
    <subcellularLocation>
        <location evidence="1">Membrane</location>
        <topology evidence="1">Multi-pass membrane protein</topology>
    </subcellularLocation>
</comment>
<evidence type="ECO:0000313" key="16">
    <source>
        <dbReference type="Proteomes" id="UP000192578"/>
    </source>
</evidence>
<dbReference type="OrthoDB" id="442503at2759"/>
<sequence>MRCLCGTWVYWMLQCALFIPIRCREFPHYVFQSLMKGYNKDEWPSYQEGPGQPTRIYVEVYIVSISSIDAGSMDFVVDFYLTQHWKDPRMRFSENMSKVLELHHLRQIKKLWLPDPYIINSKSAYFHEVTLPNRFARITPDGNVTYNSRLTAKLSCQMQLKLYPMDTQECEIYLESYGYSTEILYLHWHWDDSKAFSITEHLELPQFFMPTPKKLECVDTYSMGFFSCLKVKLKFQRQVSYHLIQTYLPTFLIVSISWVSFWLSVEAVPARISLGITTLLTMTTLISGAKQGLPAVSYIKALDVWMGTCTFFVFSTLLEYVVVSKTSRKKIPGFAPHRYSSMANSHPISDSRTSIAPHTTVKFDNCFIPTMNGPGKSSSRNHLKPGRMSGSEYETDRESPQEAYLPRPPRSTQLSAAQQAKRIDVIARILFPSLFGAFNFVYWTYYMLQSWEESGT</sequence>
<evidence type="ECO:0000256" key="12">
    <source>
        <dbReference type="SAM" id="MobiDB-lite"/>
    </source>
</evidence>
<evidence type="ECO:0000259" key="14">
    <source>
        <dbReference type="Pfam" id="PF02932"/>
    </source>
</evidence>
<dbReference type="InterPro" id="IPR038050">
    <property type="entry name" value="Neuro_actylchol_rec"/>
</dbReference>
<dbReference type="Pfam" id="PF02932">
    <property type="entry name" value="Neur_chan_memb"/>
    <property type="match status" value="1"/>
</dbReference>
<accession>A0A1W0X0E7</accession>
<gene>
    <name evidence="15" type="ORF">BV898_05021</name>
</gene>
<dbReference type="PRINTS" id="PR00253">
    <property type="entry name" value="GABAARECEPTR"/>
</dbReference>
<dbReference type="GO" id="GO:0005886">
    <property type="term" value="C:plasma membrane"/>
    <property type="evidence" value="ECO:0007669"/>
    <property type="project" value="UniProtKB-SubCell"/>
</dbReference>
<feature type="transmembrane region" description="Helical" evidence="11">
    <location>
        <begin position="304"/>
        <end position="323"/>
    </location>
</feature>
<dbReference type="NCBIfam" id="TIGR00860">
    <property type="entry name" value="LIC"/>
    <property type="match status" value="1"/>
</dbReference>
<dbReference type="InterPro" id="IPR018000">
    <property type="entry name" value="Neurotransmitter_ion_chnl_CS"/>
</dbReference>
<evidence type="ECO:0000256" key="4">
    <source>
        <dbReference type="ARBA" id="ARBA00022475"/>
    </source>
</evidence>
<feature type="signal peptide" evidence="11">
    <location>
        <begin position="1"/>
        <end position="23"/>
    </location>
</feature>
<dbReference type="InterPro" id="IPR006028">
    <property type="entry name" value="GABAA/Glycine_rcpt"/>
</dbReference>
<dbReference type="PROSITE" id="PS00236">
    <property type="entry name" value="NEUROTR_ION_CHANNEL"/>
    <property type="match status" value="1"/>
</dbReference>
<keyword evidence="7 11" id="KW-1133">Transmembrane helix</keyword>
<proteinExistence type="inferred from homology"/>
<evidence type="ECO:0000256" key="2">
    <source>
        <dbReference type="ARBA" id="ARBA00004236"/>
    </source>
</evidence>
<comment type="caution">
    <text evidence="15">The sequence shown here is derived from an EMBL/GenBank/DDBJ whole genome shotgun (WGS) entry which is preliminary data.</text>
</comment>
<keyword evidence="15" id="KW-0675">Receptor</keyword>
<dbReference type="SUPFAM" id="SSF90112">
    <property type="entry name" value="Neurotransmitter-gated ion-channel transmembrane pore"/>
    <property type="match status" value="1"/>
</dbReference>
<dbReference type="InterPro" id="IPR006202">
    <property type="entry name" value="Neur_chan_lig-bd"/>
</dbReference>
<dbReference type="FunFam" id="2.70.170.10:FF:000045">
    <property type="entry name" value="Predicted protein"/>
    <property type="match status" value="1"/>
</dbReference>
<dbReference type="GO" id="GO:0004888">
    <property type="term" value="F:transmembrane signaling receptor activity"/>
    <property type="evidence" value="ECO:0007669"/>
    <property type="project" value="InterPro"/>
</dbReference>
<keyword evidence="9 11" id="KW-0472">Membrane</keyword>
<feature type="chain" id="PRO_5022251787" evidence="11">
    <location>
        <begin position="24"/>
        <end position="456"/>
    </location>
</feature>
<feature type="transmembrane region" description="Helical" evidence="11">
    <location>
        <begin position="246"/>
        <end position="265"/>
    </location>
</feature>
<evidence type="ECO:0000256" key="9">
    <source>
        <dbReference type="ARBA" id="ARBA00023136"/>
    </source>
</evidence>
<dbReference type="AlphaFoldDB" id="A0A1W0X0E7"/>
<dbReference type="GO" id="GO:0005230">
    <property type="term" value="F:extracellular ligand-gated monoatomic ion channel activity"/>
    <property type="evidence" value="ECO:0007669"/>
    <property type="project" value="InterPro"/>
</dbReference>
<evidence type="ECO:0000256" key="7">
    <source>
        <dbReference type="ARBA" id="ARBA00022989"/>
    </source>
</evidence>
<dbReference type="SUPFAM" id="SSF63712">
    <property type="entry name" value="Nicotinic receptor ligand binding domain-like"/>
    <property type="match status" value="1"/>
</dbReference>
<keyword evidence="10 11" id="KW-0407">Ion channel</keyword>
<evidence type="ECO:0000256" key="10">
    <source>
        <dbReference type="ARBA" id="ARBA00023303"/>
    </source>
</evidence>
<keyword evidence="3 11" id="KW-0813">Transport</keyword>
<feature type="domain" description="Neurotransmitter-gated ion-channel transmembrane" evidence="14">
    <location>
        <begin position="246"/>
        <end position="329"/>
    </location>
</feature>
<reference evidence="16" key="1">
    <citation type="submission" date="2017-01" db="EMBL/GenBank/DDBJ databases">
        <title>Comparative genomics of anhydrobiosis in the tardigrade Hypsibius dujardini.</title>
        <authorList>
            <person name="Yoshida Y."/>
            <person name="Koutsovoulos G."/>
            <person name="Laetsch D."/>
            <person name="Stevens L."/>
            <person name="Kumar S."/>
            <person name="Horikawa D."/>
            <person name="Ishino K."/>
            <person name="Komine S."/>
            <person name="Tomita M."/>
            <person name="Blaxter M."/>
            <person name="Arakawa K."/>
        </authorList>
    </citation>
    <scope>NUCLEOTIDE SEQUENCE [LARGE SCALE GENOMIC DNA]</scope>
    <source>
        <strain evidence="16">Z151</strain>
    </source>
</reference>
<dbReference type="Gene3D" id="2.70.170.10">
    <property type="entry name" value="Neurotransmitter-gated ion-channel ligand-binding domain"/>
    <property type="match status" value="1"/>
</dbReference>
<dbReference type="InterPro" id="IPR036734">
    <property type="entry name" value="Neur_chan_lig-bd_sf"/>
</dbReference>
<name>A0A1W0X0E7_HYPEX</name>
<dbReference type="Gene3D" id="1.20.58.390">
    <property type="entry name" value="Neurotransmitter-gated ion-channel transmembrane domain"/>
    <property type="match status" value="1"/>
</dbReference>
<evidence type="ECO:0000256" key="11">
    <source>
        <dbReference type="RuleBase" id="RU000687"/>
    </source>
</evidence>
<keyword evidence="8 11" id="KW-0406">Ion transport</keyword>
<feature type="region of interest" description="Disordered" evidence="12">
    <location>
        <begin position="371"/>
        <end position="416"/>
    </location>
</feature>
<dbReference type="PRINTS" id="PR00252">
    <property type="entry name" value="NRIONCHANNEL"/>
</dbReference>
<dbReference type="EMBL" id="MTYJ01000026">
    <property type="protein sequence ID" value="OQV20946.1"/>
    <property type="molecule type" value="Genomic_DNA"/>
</dbReference>
<evidence type="ECO:0000256" key="1">
    <source>
        <dbReference type="ARBA" id="ARBA00004141"/>
    </source>
</evidence>
<protein>
    <submittedName>
        <fullName evidence="15">Glycine receptor subunit alphaZ1</fullName>
    </submittedName>
</protein>
<dbReference type="CDD" id="cd19049">
    <property type="entry name" value="LGIC_TM_anion"/>
    <property type="match status" value="1"/>
</dbReference>
<comment type="similarity">
    <text evidence="11">Belongs to the ligand-gated ion channel (TC 1.A.9) family.</text>
</comment>
<keyword evidence="4" id="KW-1003">Cell membrane</keyword>
<dbReference type="PANTHER" id="PTHR18945">
    <property type="entry name" value="NEUROTRANSMITTER GATED ION CHANNEL"/>
    <property type="match status" value="1"/>
</dbReference>
<dbReference type="Pfam" id="PF02931">
    <property type="entry name" value="Neur_chan_LBD"/>
    <property type="match status" value="1"/>
</dbReference>
<keyword evidence="5 11" id="KW-0812">Transmembrane</keyword>
<evidence type="ECO:0000256" key="5">
    <source>
        <dbReference type="ARBA" id="ARBA00022692"/>
    </source>
</evidence>
<dbReference type="InterPro" id="IPR006029">
    <property type="entry name" value="Neurotrans-gated_channel_TM"/>
</dbReference>